<accession>A0AAX1N4J6</accession>
<dbReference type="AlphaFoldDB" id="A0AAX1N4J6"/>
<proteinExistence type="predicted"/>
<keyword evidence="2" id="KW-1185">Reference proteome</keyword>
<evidence type="ECO:0000313" key="2">
    <source>
        <dbReference type="Proteomes" id="UP000678679"/>
    </source>
</evidence>
<evidence type="ECO:0000313" key="1">
    <source>
        <dbReference type="EMBL" id="QWG00768.1"/>
    </source>
</evidence>
<gene>
    <name evidence="1" type="ORF">KMW28_14025</name>
</gene>
<protein>
    <submittedName>
        <fullName evidence="1">Uncharacterized protein</fullName>
    </submittedName>
</protein>
<dbReference type="RefSeq" id="WP_169665106.1">
    <property type="nucleotide sequence ID" value="NZ_CP076132.1"/>
</dbReference>
<reference evidence="1 2" key="1">
    <citation type="submission" date="2021-05" db="EMBL/GenBank/DDBJ databases">
        <title>Comparative genomic studies on the polysaccharide-degrading batcterial strains of the Flammeovirga genus.</title>
        <authorList>
            <person name="Zewei F."/>
            <person name="Zheng Z."/>
            <person name="Yu L."/>
            <person name="Ruyue G."/>
            <person name="Yanhong M."/>
            <person name="Yuanyuan C."/>
            <person name="Jingyan G."/>
            <person name="Wenjun H."/>
        </authorList>
    </citation>
    <scope>NUCLEOTIDE SEQUENCE [LARGE SCALE GENOMIC DNA]</scope>
    <source>
        <strain evidence="1 2">NBRC:100898</strain>
    </source>
</reference>
<sequence length="57" mass="7028">MWQKQSKDHEEYNIKLNQSIKDMNKDMMLELSYILGIETKFWDKLDIKYLEDQTTKK</sequence>
<dbReference type="EMBL" id="CP076132">
    <property type="protein sequence ID" value="QWG00768.1"/>
    <property type="molecule type" value="Genomic_DNA"/>
</dbReference>
<dbReference type="Proteomes" id="UP000678679">
    <property type="component" value="Chromosome 1"/>
</dbReference>
<organism evidence="1 2">
    <name type="scientific">Flammeovirga yaeyamensis</name>
    <dbReference type="NCBI Taxonomy" id="367791"/>
    <lineage>
        <taxon>Bacteria</taxon>
        <taxon>Pseudomonadati</taxon>
        <taxon>Bacteroidota</taxon>
        <taxon>Cytophagia</taxon>
        <taxon>Cytophagales</taxon>
        <taxon>Flammeovirgaceae</taxon>
        <taxon>Flammeovirga</taxon>
    </lineage>
</organism>
<name>A0AAX1N4J6_9BACT</name>
<dbReference type="KEGG" id="fya:KMW28_14025"/>